<evidence type="ECO:0000313" key="3">
    <source>
        <dbReference type="EMBL" id="KFD52665.1"/>
    </source>
</evidence>
<keyword evidence="1" id="KW-0343">GTPase activation</keyword>
<organism evidence="3 4">
    <name type="scientific">Trichuris suis</name>
    <name type="common">pig whipworm</name>
    <dbReference type="NCBI Taxonomy" id="68888"/>
    <lineage>
        <taxon>Eukaryota</taxon>
        <taxon>Metazoa</taxon>
        <taxon>Ecdysozoa</taxon>
        <taxon>Nematoda</taxon>
        <taxon>Enoplea</taxon>
        <taxon>Dorylaimia</taxon>
        <taxon>Trichinellida</taxon>
        <taxon>Trichuridae</taxon>
        <taxon>Trichuris</taxon>
    </lineage>
</organism>
<dbReference type="PANTHER" id="PTHR22957:SF333">
    <property type="entry name" value="TBC1 DOMAIN FAMILY MEMBER 25"/>
    <property type="match status" value="1"/>
</dbReference>
<dbReference type="Proteomes" id="UP000030764">
    <property type="component" value="Unassembled WGS sequence"/>
</dbReference>
<evidence type="ECO:0000313" key="4">
    <source>
        <dbReference type="Proteomes" id="UP000030764"/>
    </source>
</evidence>
<evidence type="ECO:0000259" key="2">
    <source>
        <dbReference type="PROSITE" id="PS50086"/>
    </source>
</evidence>
<keyword evidence="4" id="KW-1185">Reference proteome</keyword>
<dbReference type="Pfam" id="PF00566">
    <property type="entry name" value="RabGAP-TBC"/>
    <property type="match status" value="1"/>
</dbReference>
<evidence type="ECO:0000256" key="1">
    <source>
        <dbReference type="ARBA" id="ARBA00022468"/>
    </source>
</evidence>
<gene>
    <name evidence="3" type="ORF">M513_06512</name>
</gene>
<proteinExistence type="predicted"/>
<name>A0A085M619_9BILA</name>
<sequence>MHPSGLTSVESEPAISWIQIHAKKYDATGCSEMKKLVVDRERITYMELREIVKRTFDIQSDFVLFYLMPEGYGTTGRYLPILSEWDLNAAVFVSKAHTLILKVDVKPTETEREALEDWEILDTDDFHLSCVSECETQKSQNAVTTDRSTIPVLFGFLVHDLLCLGRSGRPEVAPEALSKKPLTVSEFREFVDDEGRLMSQEQFRLRVYQGGCEKRLRATVWPLLLDVFPPGMNMVDRCSYLAVLSKRYINLRNAWCVYLRSHVVSEQVRWIINSIRRDVIRTDRMHPFYAGDEEHNPNLVSLFNVLATYALYHPEVNIDPSSTFSSLSSQSFNGARAHRTSRCSHANEK</sequence>
<dbReference type="AlphaFoldDB" id="A0A085M619"/>
<dbReference type="EMBL" id="KL363225">
    <property type="protein sequence ID" value="KFD52665.1"/>
    <property type="molecule type" value="Genomic_DNA"/>
</dbReference>
<reference evidence="3 4" key="1">
    <citation type="journal article" date="2014" name="Nat. Genet.">
        <title>Genome and transcriptome of the porcine whipworm Trichuris suis.</title>
        <authorList>
            <person name="Jex A.R."/>
            <person name="Nejsum P."/>
            <person name="Schwarz E.M."/>
            <person name="Hu L."/>
            <person name="Young N.D."/>
            <person name="Hall R.S."/>
            <person name="Korhonen P.K."/>
            <person name="Liao S."/>
            <person name="Thamsborg S."/>
            <person name="Xia J."/>
            <person name="Xu P."/>
            <person name="Wang S."/>
            <person name="Scheerlinck J.P."/>
            <person name="Hofmann A."/>
            <person name="Sternberg P.W."/>
            <person name="Wang J."/>
            <person name="Gasser R.B."/>
        </authorList>
    </citation>
    <scope>NUCLEOTIDE SEQUENCE [LARGE SCALE GENOMIC DNA]</scope>
    <source>
        <strain evidence="3">DCEP-RM93M</strain>
    </source>
</reference>
<dbReference type="PROSITE" id="PS50086">
    <property type="entry name" value="TBC_RABGAP"/>
    <property type="match status" value="1"/>
</dbReference>
<dbReference type="GO" id="GO:0005096">
    <property type="term" value="F:GTPase activator activity"/>
    <property type="evidence" value="ECO:0007669"/>
    <property type="project" value="UniProtKB-KW"/>
</dbReference>
<dbReference type="InterPro" id="IPR000195">
    <property type="entry name" value="Rab-GAP-TBC_dom"/>
</dbReference>
<protein>
    <recommendedName>
        <fullName evidence="2">Rab-GAP TBC domain-containing protein</fullName>
    </recommendedName>
</protein>
<feature type="domain" description="Rab-GAP TBC" evidence="2">
    <location>
        <begin position="211"/>
        <end position="349"/>
    </location>
</feature>
<dbReference type="Gene3D" id="1.10.8.270">
    <property type="entry name" value="putative rabgap domain of human tbc1 domain family member 14 like domains"/>
    <property type="match status" value="1"/>
</dbReference>
<dbReference type="PANTHER" id="PTHR22957">
    <property type="entry name" value="TBC1 DOMAIN FAMILY MEMBER GTPASE-ACTIVATING PROTEIN"/>
    <property type="match status" value="1"/>
</dbReference>
<dbReference type="SUPFAM" id="SSF47923">
    <property type="entry name" value="Ypt/Rab-GAP domain of gyp1p"/>
    <property type="match status" value="1"/>
</dbReference>
<dbReference type="InterPro" id="IPR035969">
    <property type="entry name" value="Rab-GAP_TBC_sf"/>
</dbReference>
<accession>A0A085M619</accession>